<dbReference type="InterPro" id="IPR003582">
    <property type="entry name" value="ShKT_dom"/>
</dbReference>
<keyword evidence="5" id="KW-1185">Reference proteome</keyword>
<feature type="domain" description="ShKT" evidence="3">
    <location>
        <begin position="204"/>
        <end position="241"/>
    </location>
</feature>
<dbReference type="PROSITE" id="PS01009">
    <property type="entry name" value="CRISP_1"/>
    <property type="match status" value="1"/>
</dbReference>
<comment type="caution">
    <text evidence="2">Lacks conserved residue(s) required for the propagation of feature annotation.</text>
</comment>
<dbReference type="InterPro" id="IPR018244">
    <property type="entry name" value="Allrgn_V5/Tpx1_CS"/>
</dbReference>
<dbReference type="SUPFAM" id="SSF55797">
    <property type="entry name" value="PR-1-like"/>
    <property type="match status" value="1"/>
</dbReference>
<keyword evidence="1" id="KW-0800">Toxin</keyword>
<dbReference type="Pfam" id="PF00188">
    <property type="entry name" value="CAP"/>
    <property type="match status" value="1"/>
</dbReference>
<dbReference type="InterPro" id="IPR002413">
    <property type="entry name" value="V5_allergen-like"/>
</dbReference>
<name>A0A9W9Z634_9CNID</name>
<dbReference type="EMBL" id="MU826826">
    <property type="protein sequence ID" value="KAJ7375079.1"/>
    <property type="molecule type" value="Genomic_DNA"/>
</dbReference>
<dbReference type="SMART" id="SM00198">
    <property type="entry name" value="SCP"/>
    <property type="match status" value="1"/>
</dbReference>
<dbReference type="InterPro" id="IPR035940">
    <property type="entry name" value="CAP_sf"/>
</dbReference>
<dbReference type="GO" id="GO:0090729">
    <property type="term" value="F:toxin activity"/>
    <property type="evidence" value="ECO:0007669"/>
    <property type="project" value="UniProtKB-KW"/>
</dbReference>
<evidence type="ECO:0000259" key="3">
    <source>
        <dbReference type="PROSITE" id="PS51670"/>
    </source>
</evidence>
<dbReference type="InterPro" id="IPR014044">
    <property type="entry name" value="CAP_dom"/>
</dbReference>
<comment type="caution">
    <text evidence="4">The sequence shown here is derived from an EMBL/GenBank/DDBJ whole genome shotgun (WGS) entry which is preliminary data.</text>
</comment>
<dbReference type="PANTHER" id="PTHR10334">
    <property type="entry name" value="CYSTEINE-RICH SECRETORY PROTEIN-RELATED"/>
    <property type="match status" value="1"/>
</dbReference>
<dbReference type="InterPro" id="IPR001283">
    <property type="entry name" value="CRISP-related"/>
</dbReference>
<dbReference type="PRINTS" id="PR00837">
    <property type="entry name" value="V5TPXLIKE"/>
</dbReference>
<gene>
    <name evidence="4" type="ORF">OS493_001811</name>
</gene>
<dbReference type="Gene3D" id="3.40.33.10">
    <property type="entry name" value="CAP"/>
    <property type="match status" value="1"/>
</dbReference>
<evidence type="ECO:0000313" key="4">
    <source>
        <dbReference type="EMBL" id="KAJ7375079.1"/>
    </source>
</evidence>
<dbReference type="GO" id="GO:0005576">
    <property type="term" value="C:extracellular region"/>
    <property type="evidence" value="ECO:0007669"/>
    <property type="project" value="InterPro"/>
</dbReference>
<proteinExistence type="predicted"/>
<dbReference type="PROSITE" id="PS51670">
    <property type="entry name" value="SHKT"/>
    <property type="match status" value="1"/>
</dbReference>
<dbReference type="Proteomes" id="UP001163046">
    <property type="component" value="Unassembled WGS sequence"/>
</dbReference>
<reference evidence="4" key="1">
    <citation type="submission" date="2023-01" db="EMBL/GenBank/DDBJ databases">
        <title>Genome assembly of the deep-sea coral Lophelia pertusa.</title>
        <authorList>
            <person name="Herrera S."/>
            <person name="Cordes E."/>
        </authorList>
    </citation>
    <scope>NUCLEOTIDE SEQUENCE</scope>
    <source>
        <strain evidence="4">USNM1676648</strain>
        <tissue evidence="4">Polyp</tissue>
    </source>
</reference>
<accession>A0A9W9Z634</accession>
<dbReference type="OrthoDB" id="5945895at2759"/>
<evidence type="ECO:0000256" key="2">
    <source>
        <dbReference type="PROSITE-ProRule" id="PRU01005"/>
    </source>
</evidence>
<dbReference type="PRINTS" id="PR00838">
    <property type="entry name" value="V5ALLERGEN"/>
</dbReference>
<evidence type="ECO:0000313" key="5">
    <source>
        <dbReference type="Proteomes" id="UP001163046"/>
    </source>
</evidence>
<dbReference type="AlphaFoldDB" id="A0A9W9Z634"/>
<sequence>MGRIKPSSEDFAICELSAEKKEKLLDEHNKFRGMVDPPAADIEYLFWDENLANLAQMWSNQCEWDHGFDEFGDDYLNPVSFKSREGQNLARKWGALENPEDRVKPWYLEHQYYSYSKFGSTDSCSKEPCGHYTQLVWAKSKHIGCGVKWCDKDFDQPHPWIPGETVVTCDYGQTGNIIGEYPHKKGTPCSKCASGKGFCYKNLCRDCDNFDSECGKSLTQAMCDLNRDNMAKKCPKMCNLCECPLKCQNGGTVNTQTCVCSCPSGWKGMDCSEKECPPGYYGEDCKKRCQDAAGKATCEWRVRNGHNCQVPTTFPTKPPGVLHEDRLCCDLWILRY</sequence>
<evidence type="ECO:0000256" key="1">
    <source>
        <dbReference type="ARBA" id="ARBA00022656"/>
    </source>
</evidence>
<organism evidence="4 5">
    <name type="scientific">Desmophyllum pertusum</name>
    <dbReference type="NCBI Taxonomy" id="174260"/>
    <lineage>
        <taxon>Eukaryota</taxon>
        <taxon>Metazoa</taxon>
        <taxon>Cnidaria</taxon>
        <taxon>Anthozoa</taxon>
        <taxon>Hexacorallia</taxon>
        <taxon>Scleractinia</taxon>
        <taxon>Caryophylliina</taxon>
        <taxon>Caryophylliidae</taxon>
        <taxon>Desmophyllum</taxon>
    </lineage>
</organism>
<protein>
    <recommendedName>
        <fullName evidence="3">ShKT domain-containing protein</fullName>
    </recommendedName>
</protein>